<dbReference type="EMBL" id="JBEXAE010000004">
    <property type="protein sequence ID" value="MET6990923.1"/>
    <property type="molecule type" value="Genomic_DNA"/>
</dbReference>
<evidence type="ECO:0000313" key="3">
    <source>
        <dbReference type="Proteomes" id="UP001549799"/>
    </source>
</evidence>
<name>A0ABV2SUU2_9FLAO</name>
<sequence length="137" mass="16095">MIEELRLVLDLGLVVLIWMVQLVVYPSFTYFTSADLFQWHQKYTVRITYIVVPLMVGQLLVSGFLAYKTLTFYSLGSFILVLSLWVITFSVFVPIHEKIGSNSFTPEDLHLLEERNWIRTILWNLIFVWSVLEVFQS</sequence>
<feature type="transmembrane region" description="Helical" evidence="1">
    <location>
        <begin position="47"/>
        <end position="67"/>
    </location>
</feature>
<keyword evidence="1" id="KW-0812">Transmembrane</keyword>
<evidence type="ECO:0000256" key="1">
    <source>
        <dbReference type="SAM" id="Phobius"/>
    </source>
</evidence>
<reference evidence="2 3" key="1">
    <citation type="submission" date="2024-07" db="EMBL/GenBank/DDBJ databases">
        <title>The genome sequence of type strain Sediminicola arcticus GDMCC 1.2805.</title>
        <authorList>
            <person name="Liu Y."/>
        </authorList>
    </citation>
    <scope>NUCLEOTIDE SEQUENCE [LARGE SCALE GENOMIC DNA]</scope>
    <source>
        <strain evidence="2 3">GDMCC 1.2805</strain>
    </source>
</reference>
<gene>
    <name evidence="2" type="ORF">ABXZ36_09720</name>
</gene>
<feature type="transmembrane region" description="Helical" evidence="1">
    <location>
        <begin position="7"/>
        <end position="27"/>
    </location>
</feature>
<accession>A0ABV2SUU2</accession>
<dbReference type="Proteomes" id="UP001549799">
    <property type="component" value="Unassembled WGS sequence"/>
</dbReference>
<protein>
    <recommendedName>
        <fullName evidence="4">DUF1772 domain-containing protein</fullName>
    </recommendedName>
</protein>
<feature type="transmembrane region" description="Helical" evidence="1">
    <location>
        <begin position="74"/>
        <end position="96"/>
    </location>
</feature>
<keyword evidence="1" id="KW-0472">Membrane</keyword>
<organism evidence="2 3">
    <name type="scientific">Sediminicola arcticus</name>
    <dbReference type="NCBI Taxonomy" id="1574308"/>
    <lineage>
        <taxon>Bacteria</taxon>
        <taxon>Pseudomonadati</taxon>
        <taxon>Bacteroidota</taxon>
        <taxon>Flavobacteriia</taxon>
        <taxon>Flavobacteriales</taxon>
        <taxon>Flavobacteriaceae</taxon>
        <taxon>Sediminicola</taxon>
    </lineage>
</organism>
<keyword evidence="1" id="KW-1133">Transmembrane helix</keyword>
<keyword evidence="3" id="KW-1185">Reference proteome</keyword>
<evidence type="ECO:0008006" key="4">
    <source>
        <dbReference type="Google" id="ProtNLM"/>
    </source>
</evidence>
<evidence type="ECO:0000313" key="2">
    <source>
        <dbReference type="EMBL" id="MET6990923.1"/>
    </source>
</evidence>
<proteinExistence type="predicted"/>
<comment type="caution">
    <text evidence="2">The sequence shown here is derived from an EMBL/GenBank/DDBJ whole genome shotgun (WGS) entry which is preliminary data.</text>
</comment>
<dbReference type="RefSeq" id="WP_354615323.1">
    <property type="nucleotide sequence ID" value="NZ_JBEXAE010000004.1"/>
</dbReference>